<dbReference type="Proteomes" id="UP000664109">
    <property type="component" value="Unassembled WGS sequence"/>
</dbReference>
<dbReference type="Pfam" id="PF03704">
    <property type="entry name" value="BTAD"/>
    <property type="match status" value="1"/>
</dbReference>
<evidence type="ECO:0000256" key="1">
    <source>
        <dbReference type="ARBA" id="ARBA00005820"/>
    </source>
</evidence>
<dbReference type="SUPFAM" id="SSF48452">
    <property type="entry name" value="TPR-like"/>
    <property type="match status" value="1"/>
</dbReference>
<dbReference type="Pfam" id="PF00486">
    <property type="entry name" value="Trans_reg_C"/>
    <property type="match status" value="1"/>
</dbReference>
<evidence type="ECO:0000259" key="8">
    <source>
        <dbReference type="PROSITE" id="PS51755"/>
    </source>
</evidence>
<keyword evidence="3" id="KW-0805">Transcription regulation</keyword>
<dbReference type="InterPro" id="IPR036388">
    <property type="entry name" value="WH-like_DNA-bd_sf"/>
</dbReference>
<organism evidence="9 10">
    <name type="scientific">Streptomyces zhihengii</name>
    <dbReference type="NCBI Taxonomy" id="1818004"/>
    <lineage>
        <taxon>Bacteria</taxon>
        <taxon>Bacillati</taxon>
        <taxon>Actinomycetota</taxon>
        <taxon>Actinomycetes</taxon>
        <taxon>Kitasatosporales</taxon>
        <taxon>Streptomycetaceae</taxon>
        <taxon>Streptomyces</taxon>
    </lineage>
</organism>
<feature type="domain" description="OmpR/PhoB-type" evidence="8">
    <location>
        <begin position="1"/>
        <end position="100"/>
    </location>
</feature>
<keyword evidence="2" id="KW-0902">Two-component regulatory system</keyword>
<keyword evidence="4 6" id="KW-0238">DNA-binding</keyword>
<accession>A0ABS2UT78</accession>
<evidence type="ECO:0000313" key="10">
    <source>
        <dbReference type="Proteomes" id="UP000664109"/>
    </source>
</evidence>
<dbReference type="InterPro" id="IPR016032">
    <property type="entry name" value="Sig_transdc_resp-reg_C-effctor"/>
</dbReference>
<dbReference type="PANTHER" id="PTHR35807">
    <property type="entry name" value="TRANSCRIPTIONAL REGULATOR REDD-RELATED"/>
    <property type="match status" value="1"/>
</dbReference>
<keyword evidence="10" id="KW-1185">Reference proteome</keyword>
<keyword evidence="5" id="KW-0804">Transcription</keyword>
<dbReference type="CDD" id="cd15831">
    <property type="entry name" value="BTAD"/>
    <property type="match status" value="1"/>
</dbReference>
<dbReference type="InterPro" id="IPR005158">
    <property type="entry name" value="BTAD"/>
</dbReference>
<evidence type="ECO:0000256" key="7">
    <source>
        <dbReference type="SAM" id="MobiDB-lite"/>
    </source>
</evidence>
<dbReference type="SMART" id="SM00862">
    <property type="entry name" value="Trans_reg_C"/>
    <property type="match status" value="1"/>
</dbReference>
<gene>
    <name evidence="9" type="ORF">JE024_15240</name>
</gene>
<dbReference type="Gene3D" id="1.25.40.10">
    <property type="entry name" value="Tetratricopeptide repeat domain"/>
    <property type="match status" value="1"/>
</dbReference>
<dbReference type="InterPro" id="IPR011990">
    <property type="entry name" value="TPR-like_helical_dom_sf"/>
</dbReference>
<evidence type="ECO:0000313" key="9">
    <source>
        <dbReference type="EMBL" id="MBM9620067.1"/>
    </source>
</evidence>
<evidence type="ECO:0000256" key="3">
    <source>
        <dbReference type="ARBA" id="ARBA00023015"/>
    </source>
</evidence>
<dbReference type="Gene3D" id="1.10.10.10">
    <property type="entry name" value="Winged helix-like DNA-binding domain superfamily/Winged helix DNA-binding domain"/>
    <property type="match status" value="1"/>
</dbReference>
<evidence type="ECO:0000256" key="4">
    <source>
        <dbReference type="ARBA" id="ARBA00023125"/>
    </source>
</evidence>
<protein>
    <submittedName>
        <fullName evidence="9">AfsR/SARP family transcriptional regulator</fullName>
    </submittedName>
</protein>
<dbReference type="SMART" id="SM01043">
    <property type="entry name" value="BTAD"/>
    <property type="match status" value="1"/>
</dbReference>
<dbReference type="InterPro" id="IPR001867">
    <property type="entry name" value="OmpR/PhoB-type_DNA-bd"/>
</dbReference>
<feature type="DNA-binding region" description="OmpR/PhoB-type" evidence="6">
    <location>
        <begin position="1"/>
        <end position="100"/>
    </location>
</feature>
<dbReference type="PROSITE" id="PS51755">
    <property type="entry name" value="OMPR_PHOB"/>
    <property type="match status" value="1"/>
</dbReference>
<feature type="region of interest" description="Disordered" evidence="7">
    <location>
        <begin position="387"/>
        <end position="408"/>
    </location>
</feature>
<proteinExistence type="inferred from homology"/>
<dbReference type="EMBL" id="JAFEJA010000001">
    <property type="protein sequence ID" value="MBM9620067.1"/>
    <property type="molecule type" value="Genomic_DNA"/>
</dbReference>
<dbReference type="SUPFAM" id="SSF46894">
    <property type="entry name" value="C-terminal effector domain of the bipartite response regulators"/>
    <property type="match status" value="1"/>
</dbReference>
<reference evidence="9 10" key="1">
    <citation type="journal article" date="2016" name="Arch. Microbiol.">
        <title>Streptomyces zhihengii sp. nov., isolated from rhizospheric soil of Psammosilene tunicoides.</title>
        <authorList>
            <person name="Huang M.J."/>
            <person name="Fei J.J."/>
            <person name="Salam N."/>
            <person name="Kim C.J."/>
            <person name="Hozzein W.N."/>
            <person name="Xiao M."/>
            <person name="Huang H.Q."/>
            <person name="Li W.J."/>
        </authorList>
    </citation>
    <scope>NUCLEOTIDE SEQUENCE [LARGE SCALE GENOMIC DNA]</scope>
    <source>
        <strain evidence="9 10">YIM T102</strain>
    </source>
</reference>
<feature type="region of interest" description="Disordered" evidence="7">
    <location>
        <begin position="676"/>
        <end position="699"/>
    </location>
</feature>
<comment type="similarity">
    <text evidence="1">Belongs to the AfsR/DnrI/RedD regulatory family.</text>
</comment>
<dbReference type="RefSeq" id="WP_205374103.1">
    <property type="nucleotide sequence ID" value="NZ_JAFEJA010000001.1"/>
</dbReference>
<comment type="caution">
    <text evidence="9">The sequence shown here is derived from an EMBL/GenBank/DDBJ whole genome shotgun (WGS) entry which is preliminary data.</text>
</comment>
<evidence type="ECO:0000256" key="5">
    <source>
        <dbReference type="ARBA" id="ARBA00023163"/>
    </source>
</evidence>
<dbReference type="PANTHER" id="PTHR35807:SF1">
    <property type="entry name" value="TRANSCRIPTIONAL REGULATOR REDD"/>
    <property type="match status" value="1"/>
</dbReference>
<name>A0ABS2UT78_9ACTN</name>
<evidence type="ECO:0000256" key="6">
    <source>
        <dbReference type="PROSITE-ProRule" id="PRU01091"/>
    </source>
</evidence>
<evidence type="ECO:0000256" key="2">
    <source>
        <dbReference type="ARBA" id="ARBA00023012"/>
    </source>
</evidence>
<dbReference type="InterPro" id="IPR051677">
    <property type="entry name" value="AfsR-DnrI-RedD_regulator"/>
</dbReference>
<sequence length="699" mass="72194">MGVQFGLLGPVAAWNAHGAPVALGAPRHREVLGRLLVARNRVVPVDRLVADLWDDDPSAGSVGAVRTFVAALRRVLEPDRPARRAPRLLVTQGPGYVLHAGRDAVDAWRFEDAAARAADAPPHTAAALWDEALALWRGPVLADFPAARWAAGDRARLEALRLQAVERRADALVATGAARDAVPDLEAHVAAHPWREDGWVLLATALDRSGRRGDALETLRRARDTLAGQLGMDPGPALARTQERILRGPDAPGSGDAAGAGLADGVWGRAAAAWERSVPGRARLRLHATAGLLRDLAVAGAGGLEEAREQRADVVAAAEATGDADLAARVIGSYDVPAVWTRADDPAGAGALVGAAVRTAAGLGPGAPASVRARLLAVVAVESRGDAAAEGPVPRAGDDPGEEPWRRRAGRAADRAVRLARELGDPALLAFALNGAFMQSFERCGLAPRRADVGAELASLSVTHGLPGHEVLGRLVRMQALAALGDTAGAGAEADAVDGLARRHERPLAGVFTAWYRAMRVCETDGWGRAEPLYREVLGVTAQCGMPGLAHGAPALVALVPVLRGDGLPGPGAFDGIDPGPYEPWITPLVLAGEGRAVEARRALAVAPRPPHDLLQEALWCVLARAAGAVGERRVLRRARDELAGARGESAGAGSGLISFGPVGRHLRAADAALAEGTDGADGTDGAEGTEGADPGEGA</sequence>